<dbReference type="InterPro" id="IPR023214">
    <property type="entry name" value="HAD_sf"/>
</dbReference>
<evidence type="ECO:0000313" key="2">
    <source>
        <dbReference type="Proteomes" id="UP000034917"/>
    </source>
</evidence>
<dbReference type="InterPro" id="IPR036412">
    <property type="entry name" value="HAD-like_sf"/>
</dbReference>
<dbReference type="AlphaFoldDB" id="A0A0G0GGR4"/>
<reference evidence="1 2" key="1">
    <citation type="journal article" date="2015" name="Nature">
        <title>rRNA introns, odd ribosomes, and small enigmatic genomes across a large radiation of phyla.</title>
        <authorList>
            <person name="Brown C.T."/>
            <person name="Hug L.A."/>
            <person name="Thomas B.C."/>
            <person name="Sharon I."/>
            <person name="Castelle C.J."/>
            <person name="Singh A."/>
            <person name="Wilkins M.J."/>
            <person name="Williams K.H."/>
            <person name="Banfield J.F."/>
        </authorList>
    </citation>
    <scope>NUCLEOTIDE SEQUENCE [LARGE SCALE GENOMIC DNA]</scope>
</reference>
<proteinExistence type="predicted"/>
<evidence type="ECO:0000313" key="1">
    <source>
        <dbReference type="EMBL" id="KKQ25250.1"/>
    </source>
</evidence>
<accession>A0A0G0GGR4</accession>
<protein>
    <recommendedName>
        <fullName evidence="3">Nucleotidase</fullName>
    </recommendedName>
</protein>
<evidence type="ECO:0008006" key="3">
    <source>
        <dbReference type="Google" id="ProtNLM"/>
    </source>
</evidence>
<dbReference type="EMBL" id="LBSV01000010">
    <property type="protein sequence ID" value="KKQ25250.1"/>
    <property type="molecule type" value="Genomic_DNA"/>
</dbReference>
<dbReference type="Proteomes" id="UP000034917">
    <property type="component" value="Unassembled WGS sequence"/>
</dbReference>
<organism evidence="1 2">
    <name type="scientific">Candidatus Roizmanbacteria bacterium GW2011_GWC2_37_13</name>
    <dbReference type="NCBI Taxonomy" id="1618486"/>
    <lineage>
        <taxon>Bacteria</taxon>
        <taxon>Candidatus Roizmaniibacteriota</taxon>
    </lineage>
</organism>
<sequence>MKTLKVGFDLDGVILNNPLRTLRIFAKKLKVLKPIFFKQEKSPFYYPKTDWEKKFWTFVHKSSYRIDPTIYQLQSLVQEKKIDAYIISGRYSFLKKDFNRWLKKINRLNVFKKSYSNENDLQPNDFKVKMINKLKLDIYVEDNWDIIEKLNHHTKAKIFWITNIVDRKIPYQFKFSSLKEVCQYLKKLV</sequence>
<gene>
    <name evidence="1" type="ORF">US40_C0010G0033</name>
</gene>
<dbReference type="SUPFAM" id="SSF56784">
    <property type="entry name" value="HAD-like"/>
    <property type="match status" value="1"/>
</dbReference>
<dbReference type="Gene3D" id="3.40.50.1000">
    <property type="entry name" value="HAD superfamily/HAD-like"/>
    <property type="match status" value="1"/>
</dbReference>
<comment type="caution">
    <text evidence="1">The sequence shown here is derived from an EMBL/GenBank/DDBJ whole genome shotgun (WGS) entry which is preliminary data.</text>
</comment>
<name>A0A0G0GGR4_9BACT</name>